<dbReference type="Pfam" id="PF01966">
    <property type="entry name" value="HD"/>
    <property type="match status" value="1"/>
</dbReference>
<name>A0ABU4AJA5_9HYPH</name>
<feature type="domain" description="HD" evidence="1">
    <location>
        <begin position="30"/>
        <end position="117"/>
    </location>
</feature>
<evidence type="ECO:0000313" key="2">
    <source>
        <dbReference type="EMBL" id="MDV6226317.1"/>
    </source>
</evidence>
<dbReference type="CDD" id="cd00077">
    <property type="entry name" value="HDc"/>
    <property type="match status" value="1"/>
</dbReference>
<sequence length="211" mass="23443">MTISSVKIPDSSMAREVTEIVRDTAGELLFNHSSRVYLFGAMAGERRGLTYDTELLYTAAMFHDMGLTEPHRSDTARFEVDGANAARAFLQRQGISQHDMDTVWTAIALHTTPGIPEHMHPVIALVTTGVEMDVLGIGYEAYSDAEREKIVGAFPRPAHFKEEIIQAFYEGIRHKPETTFGNVKADVLADKEPGFHCGNFCSIIRNSPWKG</sequence>
<dbReference type="SUPFAM" id="SSF109604">
    <property type="entry name" value="HD-domain/PDEase-like"/>
    <property type="match status" value="1"/>
</dbReference>
<dbReference type="Proteomes" id="UP001185659">
    <property type="component" value="Unassembled WGS sequence"/>
</dbReference>
<dbReference type="RefSeq" id="WP_113154810.1">
    <property type="nucleotide sequence ID" value="NZ_JAWLIP010000003.1"/>
</dbReference>
<dbReference type="Gene3D" id="1.10.3210.10">
    <property type="entry name" value="Hypothetical protein af1432"/>
    <property type="match status" value="1"/>
</dbReference>
<organism evidence="2 3">
    <name type="scientific">Nitratireductor aquimarinus</name>
    <dbReference type="NCBI Taxonomy" id="889300"/>
    <lineage>
        <taxon>Bacteria</taxon>
        <taxon>Pseudomonadati</taxon>
        <taxon>Pseudomonadota</taxon>
        <taxon>Alphaproteobacteria</taxon>
        <taxon>Hyphomicrobiales</taxon>
        <taxon>Phyllobacteriaceae</taxon>
        <taxon>Nitratireductor</taxon>
    </lineage>
</organism>
<dbReference type="PANTHER" id="PTHR35569">
    <property type="entry name" value="CYANAMIDE HYDRATASE DDI2-RELATED"/>
    <property type="match status" value="1"/>
</dbReference>
<evidence type="ECO:0000313" key="3">
    <source>
        <dbReference type="Proteomes" id="UP001185659"/>
    </source>
</evidence>
<gene>
    <name evidence="2" type="ORF">R2G56_08465</name>
</gene>
<keyword evidence="3" id="KW-1185">Reference proteome</keyword>
<dbReference type="EMBL" id="JAWLIP010000003">
    <property type="protein sequence ID" value="MDV6226317.1"/>
    <property type="molecule type" value="Genomic_DNA"/>
</dbReference>
<reference evidence="2 3" key="1">
    <citation type="submission" date="2023-10" db="EMBL/GenBank/DDBJ databases">
        <authorList>
            <person name="Venkata Ramana C."/>
            <person name="Sasikala C."/>
            <person name="Dhurka M."/>
        </authorList>
    </citation>
    <scope>NUCLEOTIDE SEQUENCE [LARGE SCALE GENOMIC DNA]</scope>
    <source>
        <strain evidence="2 3">KCTC 32151</strain>
    </source>
</reference>
<evidence type="ECO:0000259" key="1">
    <source>
        <dbReference type="Pfam" id="PF01966"/>
    </source>
</evidence>
<dbReference type="PANTHER" id="PTHR35569:SF1">
    <property type="entry name" value="CYANAMIDE HYDRATASE DDI2-RELATED"/>
    <property type="match status" value="1"/>
</dbReference>
<dbReference type="InterPro" id="IPR006674">
    <property type="entry name" value="HD_domain"/>
</dbReference>
<proteinExistence type="predicted"/>
<comment type="caution">
    <text evidence="2">The sequence shown here is derived from an EMBL/GenBank/DDBJ whole genome shotgun (WGS) entry which is preliminary data.</text>
</comment>
<protein>
    <submittedName>
        <fullName evidence="2">HD domain-containing protein</fullName>
    </submittedName>
</protein>
<dbReference type="InterPro" id="IPR003607">
    <property type="entry name" value="HD/PDEase_dom"/>
</dbReference>
<accession>A0ABU4AJA5</accession>